<keyword evidence="3" id="KW-1185">Reference proteome</keyword>
<comment type="caution">
    <text evidence="2">The sequence shown here is derived from an EMBL/GenBank/DDBJ whole genome shotgun (WGS) entry which is preliminary data.</text>
</comment>
<name>A0ABD1U0I2_9LAMI</name>
<evidence type="ECO:0000313" key="3">
    <source>
        <dbReference type="Proteomes" id="UP001604336"/>
    </source>
</evidence>
<dbReference type="InterPro" id="IPR005162">
    <property type="entry name" value="Retrotrans_gag_dom"/>
</dbReference>
<sequence>MDHINIYKTKLQSNSPAVKCRNFYTILTSDVKRWYNKLKLGSIRNWPQLKWEFIKAFIGNQTMITDISQLYDIWQKEGESVKSYLKRFSIVINKIESVTNDKALDALVNGHRLKFSQITFIEEDEVGVHYPYCDALVVRTVIARNWLGRMLVDDDSAVNILFGSTFDQMDVDHKLTGISEPLFSFTVDSFIPQGKLSSH</sequence>
<gene>
    <name evidence="2" type="ORF">Adt_14382</name>
</gene>
<evidence type="ECO:0000259" key="1">
    <source>
        <dbReference type="Pfam" id="PF03732"/>
    </source>
</evidence>
<organism evidence="2 3">
    <name type="scientific">Abeliophyllum distichum</name>
    <dbReference type="NCBI Taxonomy" id="126358"/>
    <lineage>
        <taxon>Eukaryota</taxon>
        <taxon>Viridiplantae</taxon>
        <taxon>Streptophyta</taxon>
        <taxon>Embryophyta</taxon>
        <taxon>Tracheophyta</taxon>
        <taxon>Spermatophyta</taxon>
        <taxon>Magnoliopsida</taxon>
        <taxon>eudicotyledons</taxon>
        <taxon>Gunneridae</taxon>
        <taxon>Pentapetalae</taxon>
        <taxon>asterids</taxon>
        <taxon>lamiids</taxon>
        <taxon>Lamiales</taxon>
        <taxon>Oleaceae</taxon>
        <taxon>Forsythieae</taxon>
        <taxon>Abeliophyllum</taxon>
    </lineage>
</organism>
<dbReference type="Proteomes" id="UP001604336">
    <property type="component" value="Unassembled WGS sequence"/>
</dbReference>
<dbReference type="EMBL" id="JBFOLK010000004">
    <property type="protein sequence ID" value="KAL2518135.1"/>
    <property type="molecule type" value="Genomic_DNA"/>
</dbReference>
<accession>A0ABD1U0I2</accession>
<dbReference type="AlphaFoldDB" id="A0ABD1U0I2"/>
<evidence type="ECO:0000313" key="2">
    <source>
        <dbReference type="EMBL" id="KAL2518135.1"/>
    </source>
</evidence>
<feature type="domain" description="Retrotransposon gag" evidence="1">
    <location>
        <begin position="25"/>
        <end position="110"/>
    </location>
</feature>
<dbReference type="PANTHER" id="PTHR33223:SF10">
    <property type="entry name" value="AMINOTRANSFERASE-LIKE PLANT MOBILE DOMAIN-CONTAINING PROTEIN"/>
    <property type="match status" value="1"/>
</dbReference>
<dbReference type="Pfam" id="PF03732">
    <property type="entry name" value="Retrotrans_gag"/>
    <property type="match status" value="1"/>
</dbReference>
<protein>
    <submittedName>
        <fullName evidence="2">Integrase catalytic domain-containing protein</fullName>
    </submittedName>
</protein>
<dbReference type="PANTHER" id="PTHR33223">
    <property type="entry name" value="CCHC-TYPE DOMAIN-CONTAINING PROTEIN"/>
    <property type="match status" value="1"/>
</dbReference>
<proteinExistence type="predicted"/>
<reference evidence="3" key="1">
    <citation type="submission" date="2024-07" db="EMBL/GenBank/DDBJ databases">
        <title>Two chromosome-level genome assemblies of Korean endemic species Abeliophyllum distichum and Forsythia ovata (Oleaceae).</title>
        <authorList>
            <person name="Jang H."/>
        </authorList>
    </citation>
    <scope>NUCLEOTIDE SEQUENCE [LARGE SCALE GENOMIC DNA]</scope>
</reference>